<dbReference type="InterPro" id="IPR000577">
    <property type="entry name" value="Carb_kinase_FGGY"/>
</dbReference>
<evidence type="ECO:0000256" key="8">
    <source>
        <dbReference type="HAMAP-Rule" id="MF_02220"/>
    </source>
</evidence>
<keyword evidence="14" id="KW-1185">Reference proteome</keyword>
<dbReference type="EMBL" id="JBGFTU010000006">
    <property type="protein sequence ID" value="MEZ0164485.1"/>
    <property type="molecule type" value="Genomic_DNA"/>
</dbReference>
<feature type="binding site" evidence="8">
    <location>
        <begin position="84"/>
        <end position="85"/>
    </location>
    <ligand>
        <name>substrate</name>
    </ligand>
</feature>
<dbReference type="InterPro" id="IPR043129">
    <property type="entry name" value="ATPase_NBD"/>
</dbReference>
<evidence type="ECO:0000256" key="4">
    <source>
        <dbReference type="ARBA" id="ARBA00022741"/>
    </source>
</evidence>
<dbReference type="Proteomes" id="UP001565927">
    <property type="component" value="Unassembled WGS sequence"/>
</dbReference>
<dbReference type="InterPro" id="IPR018484">
    <property type="entry name" value="FGGY_N"/>
</dbReference>
<evidence type="ECO:0000313" key="14">
    <source>
        <dbReference type="Proteomes" id="UP001565927"/>
    </source>
</evidence>
<evidence type="ECO:0000256" key="6">
    <source>
        <dbReference type="ARBA" id="ARBA00022840"/>
    </source>
</evidence>
<evidence type="ECO:0000256" key="2">
    <source>
        <dbReference type="ARBA" id="ARBA00022629"/>
    </source>
</evidence>
<evidence type="ECO:0000256" key="1">
    <source>
        <dbReference type="ARBA" id="ARBA00009156"/>
    </source>
</evidence>
<dbReference type="InterPro" id="IPR050406">
    <property type="entry name" value="FGGY_Carb_Kinase"/>
</dbReference>
<feature type="domain" description="Carbohydrate kinase FGGY C-terminal" evidence="12">
    <location>
        <begin position="258"/>
        <end position="439"/>
    </location>
</feature>
<evidence type="ECO:0000256" key="10">
    <source>
        <dbReference type="RuleBase" id="RU364073"/>
    </source>
</evidence>
<dbReference type="SUPFAM" id="SSF53067">
    <property type="entry name" value="Actin-like ATPase domain"/>
    <property type="match status" value="2"/>
</dbReference>
<dbReference type="InterPro" id="IPR018485">
    <property type="entry name" value="FGGY_C"/>
</dbReference>
<sequence>MTSTGAGVDAGGGAGVVAGIDSSTQSCKVVVRDAATGELLRSGRASHPDGSEVDPAHWWRALEQAVADAGGLDDVDALAVGAQQHGAVLLDEAGEVVRPALLWNDGRSAAAAEALTAELGGPGAWAEQVGSVLVASLTITKLRWIAEHEPDAVGRTAAVCLPHDWLTHRLAGGGTARLVTDRGDASGTGYFAPADGTYRTDLLERAFGAVPSLPDVLGPAQEAGTSASALSRGARLGPGTGDNMAAALGVGAQVGDVVVSIGTSGVVSVVSEVPTHDPSGLVAGFADATGRYLPLVCTLNAARVLDAAARMLGVDHAELSRLALSAPPGSGGLVLVPYLEGERTPVRPDATGALHGLTLATSTPAHLARATVEGLLCGLADGLDALEAQGCAIGRVVLVGGGARSEAVRVLAPAVLGRPVVVPAPGEYVADGAARQAAWVLAGGDAPPEWTLGPSETFEADPTPGVRERYAQVRDLTATQL</sequence>
<evidence type="ECO:0000256" key="7">
    <source>
        <dbReference type="ARBA" id="ARBA00023277"/>
    </source>
</evidence>
<dbReference type="RefSeq" id="WP_370440724.1">
    <property type="nucleotide sequence ID" value="NZ_JBGFTU010000006.1"/>
</dbReference>
<feature type="domain" description="Carbohydrate kinase FGGY N-terminal" evidence="11">
    <location>
        <begin position="17"/>
        <end position="249"/>
    </location>
</feature>
<dbReference type="PANTHER" id="PTHR43095:SF5">
    <property type="entry name" value="XYLULOSE KINASE"/>
    <property type="match status" value="1"/>
</dbReference>
<dbReference type="InterPro" id="IPR006000">
    <property type="entry name" value="Xylulokinase"/>
</dbReference>
<dbReference type="HAMAP" id="MF_02220">
    <property type="entry name" value="XylB"/>
    <property type="match status" value="1"/>
</dbReference>
<comment type="caution">
    <text evidence="13">The sequence shown here is derived from an EMBL/GenBank/DDBJ whole genome shotgun (WGS) entry which is preliminary data.</text>
</comment>
<evidence type="ECO:0000259" key="11">
    <source>
        <dbReference type="Pfam" id="PF00370"/>
    </source>
</evidence>
<dbReference type="Gene3D" id="3.30.420.40">
    <property type="match status" value="2"/>
</dbReference>
<evidence type="ECO:0000259" key="12">
    <source>
        <dbReference type="Pfam" id="PF02782"/>
    </source>
</evidence>
<dbReference type="EC" id="2.7.1.17" evidence="8 10"/>
<proteinExistence type="inferred from homology"/>
<dbReference type="PIRSF" id="PIRSF000538">
    <property type="entry name" value="GlpK"/>
    <property type="match status" value="1"/>
</dbReference>
<keyword evidence="6 8" id="KW-0067">ATP-binding</keyword>
<gene>
    <name evidence="8 10 13" type="primary">xylB</name>
    <name evidence="13" type="ORF">AB2L27_06880</name>
</gene>
<evidence type="ECO:0000256" key="3">
    <source>
        <dbReference type="ARBA" id="ARBA00022679"/>
    </source>
</evidence>
<protein>
    <recommendedName>
        <fullName evidence="8 10">Xylulose kinase</fullName>
        <shortName evidence="8 10">Xylulokinase</shortName>
        <ecNumber evidence="8 10">2.7.1.17</ecNumber>
    </recommendedName>
</protein>
<feature type="active site" description="Proton acceptor" evidence="8">
    <location>
        <position position="242"/>
    </location>
</feature>
<keyword evidence="5 8" id="KW-0418">Kinase</keyword>
<dbReference type="Pfam" id="PF02782">
    <property type="entry name" value="FGGY_C"/>
    <property type="match status" value="1"/>
</dbReference>
<dbReference type="PROSITE" id="PS00445">
    <property type="entry name" value="FGGY_KINASES_2"/>
    <property type="match status" value="1"/>
</dbReference>
<comment type="similarity">
    <text evidence="1 8 9">Belongs to the FGGY kinase family.</text>
</comment>
<dbReference type="GO" id="GO:0004856">
    <property type="term" value="F:D-xylulokinase activity"/>
    <property type="evidence" value="ECO:0007669"/>
    <property type="project" value="UniProtKB-EC"/>
</dbReference>
<keyword evidence="2 8" id="KW-0859">Xylose metabolism</keyword>
<comment type="catalytic activity">
    <reaction evidence="8 10">
        <text>D-xylulose + ATP = D-xylulose 5-phosphate + ADP + H(+)</text>
        <dbReference type="Rhea" id="RHEA:10964"/>
        <dbReference type="ChEBI" id="CHEBI:15378"/>
        <dbReference type="ChEBI" id="CHEBI:17140"/>
        <dbReference type="ChEBI" id="CHEBI:30616"/>
        <dbReference type="ChEBI" id="CHEBI:57737"/>
        <dbReference type="ChEBI" id="CHEBI:456216"/>
        <dbReference type="EC" id="2.7.1.17"/>
    </reaction>
</comment>
<evidence type="ECO:0000313" key="13">
    <source>
        <dbReference type="EMBL" id="MEZ0164485.1"/>
    </source>
</evidence>
<evidence type="ECO:0000256" key="5">
    <source>
        <dbReference type="ARBA" id="ARBA00022777"/>
    </source>
</evidence>
<dbReference type="CDD" id="cd07809">
    <property type="entry name" value="ASKHA_NBD_FGGY_BaXK-like"/>
    <property type="match status" value="1"/>
</dbReference>
<dbReference type="PANTHER" id="PTHR43095">
    <property type="entry name" value="SUGAR KINASE"/>
    <property type="match status" value="1"/>
</dbReference>
<dbReference type="Pfam" id="PF00370">
    <property type="entry name" value="FGGY_N"/>
    <property type="match status" value="1"/>
</dbReference>
<keyword evidence="7 8" id="KW-0119">Carbohydrate metabolism</keyword>
<evidence type="ECO:0000256" key="9">
    <source>
        <dbReference type="RuleBase" id="RU003733"/>
    </source>
</evidence>
<dbReference type="InterPro" id="IPR018483">
    <property type="entry name" value="Carb_kinase_FGGY_CS"/>
</dbReference>
<comment type="function">
    <text evidence="8">Catalyzes the phosphorylation of D-xylulose to D-xylulose 5-phosphate.</text>
</comment>
<reference evidence="13 14" key="1">
    <citation type="submission" date="2024-07" db="EMBL/GenBank/DDBJ databases">
        <authorList>
            <person name="Thanompreechachai J."/>
            <person name="Duangmal K."/>
        </authorList>
    </citation>
    <scope>NUCLEOTIDE SEQUENCE [LARGE SCALE GENOMIC DNA]</scope>
    <source>
        <strain evidence="13 14">LSe6-4</strain>
    </source>
</reference>
<name>A0ABV4GYU3_9ACTN</name>
<dbReference type="NCBIfam" id="TIGR01312">
    <property type="entry name" value="XylB"/>
    <property type="match status" value="1"/>
</dbReference>
<keyword evidence="4 8" id="KW-0547">Nucleotide-binding</keyword>
<accession>A0ABV4GYU3</accession>
<keyword evidence="3 8" id="KW-0808">Transferase</keyword>
<feature type="site" description="Important for activity" evidence="8">
    <location>
        <position position="21"/>
    </location>
</feature>
<organism evidence="13 14">
    <name type="scientific">Kineococcus halophytocola</name>
    <dbReference type="NCBI Taxonomy" id="3234027"/>
    <lineage>
        <taxon>Bacteria</taxon>
        <taxon>Bacillati</taxon>
        <taxon>Actinomycetota</taxon>
        <taxon>Actinomycetes</taxon>
        <taxon>Kineosporiales</taxon>
        <taxon>Kineosporiaceae</taxon>
        <taxon>Kineococcus</taxon>
    </lineage>
</organism>
<dbReference type="PROSITE" id="PS00933">
    <property type="entry name" value="FGGY_KINASES_1"/>
    <property type="match status" value="1"/>
</dbReference>